<dbReference type="PRINTS" id="PR00420">
    <property type="entry name" value="RNGMNOXGNASE"/>
</dbReference>
<keyword evidence="5" id="KW-0503">Monooxygenase</keyword>
<dbReference type="GO" id="GO:0071949">
    <property type="term" value="F:FAD binding"/>
    <property type="evidence" value="ECO:0007669"/>
    <property type="project" value="InterPro"/>
</dbReference>
<evidence type="ECO:0000256" key="2">
    <source>
        <dbReference type="ARBA" id="ARBA00022630"/>
    </source>
</evidence>
<name>A0A5N5XGV8_9EURO</name>
<evidence type="ECO:0000313" key="8">
    <source>
        <dbReference type="EMBL" id="KAB8078290.1"/>
    </source>
</evidence>
<keyword evidence="2" id="KW-0285">Flavoprotein</keyword>
<reference evidence="8 9" key="1">
    <citation type="submission" date="2019-04" db="EMBL/GenBank/DDBJ databases">
        <title>Friends and foes A comparative genomics study of 23 Aspergillus species from section Flavi.</title>
        <authorList>
            <consortium name="DOE Joint Genome Institute"/>
            <person name="Kjaerbolling I."/>
            <person name="Vesth T."/>
            <person name="Frisvad J.C."/>
            <person name="Nybo J.L."/>
            <person name="Theobald S."/>
            <person name="Kildgaard S."/>
            <person name="Isbrandt T."/>
            <person name="Kuo A."/>
            <person name="Sato A."/>
            <person name="Lyhne E.K."/>
            <person name="Kogle M.E."/>
            <person name="Wiebenga A."/>
            <person name="Kun R.S."/>
            <person name="Lubbers R.J."/>
            <person name="Makela M.R."/>
            <person name="Barry K."/>
            <person name="Chovatia M."/>
            <person name="Clum A."/>
            <person name="Daum C."/>
            <person name="Haridas S."/>
            <person name="He G."/>
            <person name="LaButti K."/>
            <person name="Lipzen A."/>
            <person name="Mondo S."/>
            <person name="Riley R."/>
            <person name="Salamov A."/>
            <person name="Simmons B.A."/>
            <person name="Magnuson J.K."/>
            <person name="Henrissat B."/>
            <person name="Mortensen U.H."/>
            <person name="Larsen T.O."/>
            <person name="Devries R.P."/>
            <person name="Grigoriev I.V."/>
            <person name="Machida M."/>
            <person name="Baker S.E."/>
            <person name="Andersen M.R."/>
        </authorList>
    </citation>
    <scope>NUCLEOTIDE SEQUENCE [LARGE SCALE GENOMIC DNA]</scope>
    <source>
        <strain evidence="8 9">CBS 151.66</strain>
    </source>
</reference>
<keyword evidence="6" id="KW-1133">Transmembrane helix</keyword>
<comment type="cofactor">
    <cofactor evidence="1">
        <name>FAD</name>
        <dbReference type="ChEBI" id="CHEBI:57692"/>
    </cofactor>
</comment>
<sequence>MGIKVVIIGAGLAGSLLTNGLLNNSIEVNVYERDQQDPKRTGYLIRLGEDATLGFRACLSESQVVSIHGKFSQTDVSLSTAPAIYSHQFRPLIDLSRLPGYTKGASINRLVLRDELMKPIKAAGRVQFGKAFSHYDIIRRENGSERVLVHFTDGTSDQCDILIGADGSASKINDQVGARNLVEITSHWSFHVKGTLPLDRIQKLPKKLLEAPIAVFHKGALLYYALYIPSSGRKYAKHDIVGGKYDEKIASFYWGINIPREDIPYGSLSDIPDRRQLCEDYIQDWAPEVYVKSQCTMHRLTSHSRNMIATRSPEDNADDMYAAKLRASTRLPRNWRSRCQGKSIEMGHPRVWLIGDAVHAMLPNRGQGGNQALRDCAEILPELVKLNQQALGENLPSSEDIGKACGRYEKTMFPRAFDWVKKSGGTVADPPFPLDGMFGYMISIFASVAIPVAILACRLGQFFTSLVRSRRDAATA</sequence>
<dbReference type="EMBL" id="ML732159">
    <property type="protein sequence ID" value="KAB8078290.1"/>
    <property type="molecule type" value="Genomic_DNA"/>
</dbReference>
<dbReference type="Pfam" id="PF01494">
    <property type="entry name" value="FAD_binding_3"/>
    <property type="match status" value="1"/>
</dbReference>
<organism evidence="8 9">
    <name type="scientific">Aspergillus leporis</name>
    <dbReference type="NCBI Taxonomy" id="41062"/>
    <lineage>
        <taxon>Eukaryota</taxon>
        <taxon>Fungi</taxon>
        <taxon>Dikarya</taxon>
        <taxon>Ascomycota</taxon>
        <taxon>Pezizomycotina</taxon>
        <taxon>Eurotiomycetes</taxon>
        <taxon>Eurotiomycetidae</taxon>
        <taxon>Eurotiales</taxon>
        <taxon>Aspergillaceae</taxon>
        <taxon>Aspergillus</taxon>
        <taxon>Aspergillus subgen. Circumdati</taxon>
    </lineage>
</organism>
<dbReference type="PANTHER" id="PTHR47178">
    <property type="entry name" value="MONOOXYGENASE, FAD-BINDING"/>
    <property type="match status" value="1"/>
</dbReference>
<keyword evidence="6" id="KW-0472">Membrane</keyword>
<dbReference type="InterPro" id="IPR002938">
    <property type="entry name" value="FAD-bd"/>
</dbReference>
<feature type="domain" description="FAD-binding" evidence="7">
    <location>
        <begin position="346"/>
        <end position="387"/>
    </location>
</feature>
<evidence type="ECO:0000256" key="1">
    <source>
        <dbReference type="ARBA" id="ARBA00001974"/>
    </source>
</evidence>
<dbReference type="AlphaFoldDB" id="A0A5N5XGV8"/>
<gene>
    <name evidence="8" type="ORF">BDV29DRAFT_197067</name>
</gene>
<dbReference type="PANTHER" id="PTHR47178:SF6">
    <property type="entry name" value="FAD-BINDING DOMAIN-CONTAINING PROTEIN"/>
    <property type="match status" value="1"/>
</dbReference>
<dbReference type="InterPro" id="IPR036188">
    <property type="entry name" value="FAD/NAD-bd_sf"/>
</dbReference>
<proteinExistence type="predicted"/>
<evidence type="ECO:0000256" key="6">
    <source>
        <dbReference type="SAM" id="Phobius"/>
    </source>
</evidence>
<keyword evidence="4" id="KW-0560">Oxidoreductase</keyword>
<feature type="transmembrane region" description="Helical" evidence="6">
    <location>
        <begin position="437"/>
        <end position="460"/>
    </location>
</feature>
<evidence type="ECO:0000313" key="9">
    <source>
        <dbReference type="Proteomes" id="UP000326565"/>
    </source>
</evidence>
<evidence type="ECO:0000256" key="3">
    <source>
        <dbReference type="ARBA" id="ARBA00022827"/>
    </source>
</evidence>
<dbReference type="GO" id="GO:0004497">
    <property type="term" value="F:monooxygenase activity"/>
    <property type="evidence" value="ECO:0007669"/>
    <property type="project" value="UniProtKB-KW"/>
</dbReference>
<dbReference type="SUPFAM" id="SSF51905">
    <property type="entry name" value="FAD/NAD(P)-binding domain"/>
    <property type="match status" value="1"/>
</dbReference>
<dbReference type="Gene3D" id="3.50.50.60">
    <property type="entry name" value="FAD/NAD(P)-binding domain"/>
    <property type="match status" value="1"/>
</dbReference>
<protein>
    <submittedName>
        <fullName evidence="8">FAD/NAD(P)-binding domain-containing protein</fullName>
    </submittedName>
</protein>
<dbReference type="OrthoDB" id="47494at2759"/>
<evidence type="ECO:0000259" key="7">
    <source>
        <dbReference type="Pfam" id="PF01494"/>
    </source>
</evidence>
<dbReference type="Proteomes" id="UP000326565">
    <property type="component" value="Unassembled WGS sequence"/>
</dbReference>
<keyword evidence="6" id="KW-0812">Transmembrane</keyword>
<evidence type="ECO:0000256" key="4">
    <source>
        <dbReference type="ARBA" id="ARBA00023002"/>
    </source>
</evidence>
<keyword evidence="9" id="KW-1185">Reference proteome</keyword>
<accession>A0A5N5XGV8</accession>
<evidence type="ECO:0000256" key="5">
    <source>
        <dbReference type="ARBA" id="ARBA00023033"/>
    </source>
</evidence>
<keyword evidence="3" id="KW-0274">FAD</keyword>